<proteinExistence type="predicted"/>
<organism evidence="1 2">
    <name type="scientific">Robertmurraya yapensis</name>
    <name type="common">ex Hitch et al 2024</name>
    <dbReference type="NCBI Taxonomy" id="3133160"/>
    <lineage>
        <taxon>Bacteria</taxon>
        <taxon>Bacillati</taxon>
        <taxon>Bacillota</taxon>
        <taxon>Bacilli</taxon>
        <taxon>Bacillales</taxon>
        <taxon>Bacillaceae</taxon>
        <taxon>Robertmurraya</taxon>
    </lineage>
</organism>
<accession>A0ACC6S7Q0</accession>
<keyword evidence="2" id="KW-1185">Reference proteome</keyword>
<name>A0ACC6S7Q0_9BACI</name>
<evidence type="ECO:0000313" key="1">
    <source>
        <dbReference type="EMBL" id="MEQ2526091.1"/>
    </source>
</evidence>
<evidence type="ECO:0000313" key="2">
    <source>
        <dbReference type="Proteomes" id="UP001439875"/>
    </source>
</evidence>
<sequence length="59" mass="6859">MSFGSILTISLTTLAFYGIVEFITYLLLVRNIEGIRKRNKGFLFNYAKMKLGDKFYTIK</sequence>
<dbReference type="EMBL" id="JBBMEW010000003">
    <property type="protein sequence ID" value="MEQ2526091.1"/>
    <property type="molecule type" value="Genomic_DNA"/>
</dbReference>
<reference evidence="1" key="1">
    <citation type="submission" date="2024-03" db="EMBL/GenBank/DDBJ databases">
        <title>Human intestinal bacterial collection.</title>
        <authorList>
            <person name="Pauvert C."/>
            <person name="Hitch T.C.A."/>
            <person name="Clavel T."/>
        </authorList>
    </citation>
    <scope>NUCLEOTIDE SEQUENCE</scope>
    <source>
        <strain evidence="1">CLA-AA-H227</strain>
    </source>
</reference>
<comment type="caution">
    <text evidence="1">The sequence shown here is derived from an EMBL/GenBank/DDBJ whole genome shotgun (WGS) entry which is preliminary data.</text>
</comment>
<dbReference type="Proteomes" id="UP001439875">
    <property type="component" value="Unassembled WGS sequence"/>
</dbReference>
<protein>
    <submittedName>
        <fullName evidence="1">Uncharacterized protein</fullName>
    </submittedName>
</protein>
<gene>
    <name evidence="1" type="ORF">WMO40_05200</name>
</gene>